<protein>
    <submittedName>
        <fullName evidence="1">Uncharacterized protein</fullName>
    </submittedName>
</protein>
<dbReference type="Proteomes" id="UP000255505">
    <property type="component" value="Chromosome I"/>
</dbReference>
<organism evidence="1 2">
    <name type="scientific">Cupriavidus taiwanensis</name>
    <dbReference type="NCBI Taxonomy" id="164546"/>
    <lineage>
        <taxon>Bacteria</taxon>
        <taxon>Pseudomonadati</taxon>
        <taxon>Pseudomonadota</taxon>
        <taxon>Betaproteobacteria</taxon>
        <taxon>Burkholderiales</taxon>
        <taxon>Burkholderiaceae</taxon>
        <taxon>Cupriavidus</taxon>
    </lineage>
</organism>
<name>A0A375GS14_9BURK</name>
<dbReference type="EMBL" id="LT991976">
    <property type="protein sequence ID" value="SPK73751.1"/>
    <property type="molecule type" value="Genomic_DNA"/>
</dbReference>
<accession>A0A375GS14</accession>
<evidence type="ECO:0000313" key="2">
    <source>
        <dbReference type="Proteomes" id="UP000255505"/>
    </source>
</evidence>
<dbReference type="AlphaFoldDB" id="A0A375GS14"/>
<proteinExistence type="predicted"/>
<reference evidence="1 2" key="1">
    <citation type="submission" date="2018-01" db="EMBL/GenBank/DDBJ databases">
        <authorList>
            <person name="Gaut B.S."/>
            <person name="Morton B.R."/>
            <person name="Clegg M.T."/>
            <person name="Duvall M.R."/>
        </authorList>
    </citation>
    <scope>NUCLEOTIDE SEQUENCE [LARGE SCALE GENOMIC DNA]</scope>
    <source>
        <strain evidence="1">Cupriavidus taiwanensis LMG 19425</strain>
    </source>
</reference>
<gene>
    <name evidence="1" type="ORF">CT19425_110288</name>
</gene>
<evidence type="ECO:0000313" key="1">
    <source>
        <dbReference type="EMBL" id="SPK73751.1"/>
    </source>
</evidence>
<sequence>MSPALVPFNPAYTALYAETIRRIW</sequence>